<keyword evidence="3" id="KW-1185">Reference proteome</keyword>
<reference evidence="2 3" key="1">
    <citation type="submission" date="2019-07" db="EMBL/GenBank/DDBJ databases">
        <title>complete genome sequencing of Ornithinimicrobium sp. H23M54.</title>
        <authorList>
            <person name="Bae J.-W."/>
            <person name="Lee S.-Y."/>
        </authorList>
    </citation>
    <scope>NUCLEOTIDE SEQUENCE [LARGE SCALE GENOMIC DNA]</scope>
    <source>
        <strain evidence="2 3">H23M54</strain>
    </source>
</reference>
<gene>
    <name evidence="2" type="ORF">FNH13_07560</name>
</gene>
<dbReference type="Proteomes" id="UP000315395">
    <property type="component" value="Chromosome"/>
</dbReference>
<evidence type="ECO:0000313" key="3">
    <source>
        <dbReference type="Proteomes" id="UP000315395"/>
    </source>
</evidence>
<dbReference type="RefSeq" id="WP_143782893.1">
    <property type="nucleotide sequence ID" value="NZ_CP041616.1"/>
</dbReference>
<accession>A0A516G9L8</accession>
<proteinExistence type="predicted"/>
<organism evidence="2 3">
    <name type="scientific">Ornithinimicrobium ciconiae</name>
    <dbReference type="NCBI Taxonomy" id="2594265"/>
    <lineage>
        <taxon>Bacteria</taxon>
        <taxon>Bacillati</taxon>
        <taxon>Actinomycetota</taxon>
        <taxon>Actinomycetes</taxon>
        <taxon>Micrococcales</taxon>
        <taxon>Ornithinimicrobiaceae</taxon>
        <taxon>Ornithinimicrobium</taxon>
    </lineage>
</organism>
<sequence>MSPLAVPRPTLRTLRPDALAYVDPHFPVDRLWSTLAQPVHTVERGEDVELTGELALVGQESLFTGQQVSGTYQTFWFTGDEVSGVTLLAQGATPVGAIGGGFCRAGDESISITTREGLGLLSSGSQPEGRAYLRGEGTTLINLPIEAPGSDSDDDPDSDDPDSDESGGEDLDDVPELVTIDFLLDARHQPCGFIINGDLDLTPWESRILPEETTRVSSLQLLTELQGTDPKARPVVVSRSSGFLGRAKTRTLGHVGDLDLGRAWNFSVVPPPAALTASELIDLFTDPIFRVGADLGVEADLPDPVWVTGIQREHGNLQLIVSDVLLPDHSL</sequence>
<protein>
    <submittedName>
        <fullName evidence="2">Uncharacterized protein</fullName>
    </submittedName>
</protein>
<dbReference type="OrthoDB" id="9970271at2"/>
<name>A0A516G9L8_9MICO</name>
<evidence type="ECO:0000256" key="1">
    <source>
        <dbReference type="SAM" id="MobiDB-lite"/>
    </source>
</evidence>
<feature type="region of interest" description="Disordered" evidence="1">
    <location>
        <begin position="142"/>
        <end position="172"/>
    </location>
</feature>
<evidence type="ECO:0000313" key="2">
    <source>
        <dbReference type="EMBL" id="QDO88218.1"/>
    </source>
</evidence>
<dbReference type="KEGG" id="orz:FNH13_07560"/>
<dbReference type="AlphaFoldDB" id="A0A516G9L8"/>
<feature type="compositionally biased region" description="Acidic residues" evidence="1">
    <location>
        <begin position="151"/>
        <end position="172"/>
    </location>
</feature>
<dbReference type="EMBL" id="CP041616">
    <property type="protein sequence ID" value="QDO88218.1"/>
    <property type="molecule type" value="Genomic_DNA"/>
</dbReference>